<dbReference type="SUPFAM" id="SSF53597">
    <property type="entry name" value="Dihydrofolate reductase-like"/>
    <property type="match status" value="1"/>
</dbReference>
<protein>
    <recommendedName>
        <fullName evidence="2">5-amino-6-(5-phosphoribosylamino)uracil reductase</fullName>
        <ecNumber evidence="2">1.1.1.193</ecNumber>
    </recommendedName>
</protein>
<dbReference type="InterPro" id="IPR024072">
    <property type="entry name" value="DHFR-like_dom_sf"/>
</dbReference>
<evidence type="ECO:0000259" key="6">
    <source>
        <dbReference type="Pfam" id="PF01872"/>
    </source>
</evidence>
<gene>
    <name evidence="8" type="ORF">CHLNCDRAFT_24125</name>
</gene>
<dbReference type="InParanoid" id="E1ZH45"/>
<evidence type="ECO:0000256" key="3">
    <source>
        <dbReference type="ARBA" id="ARBA00022857"/>
    </source>
</evidence>
<dbReference type="GeneID" id="17354250"/>
<dbReference type="GO" id="GO:0009231">
    <property type="term" value="P:riboflavin biosynthetic process"/>
    <property type="evidence" value="ECO:0007669"/>
    <property type="project" value="UniProtKB-UniPathway"/>
</dbReference>
<feature type="non-terminal residue" evidence="8">
    <location>
        <position position="1"/>
    </location>
</feature>
<dbReference type="InterPro" id="IPR050765">
    <property type="entry name" value="Riboflavin_Biosynth_HTPR"/>
</dbReference>
<keyword evidence="3" id="KW-0521">NADP</keyword>
<dbReference type="InterPro" id="IPR012816">
    <property type="entry name" value="NADAR"/>
</dbReference>
<dbReference type="SUPFAM" id="SSF53927">
    <property type="entry name" value="Cytidine deaminase-like"/>
    <property type="match status" value="1"/>
</dbReference>
<dbReference type="RefSeq" id="XP_005847156.1">
    <property type="nucleotide sequence ID" value="XM_005847094.1"/>
</dbReference>
<evidence type="ECO:0000313" key="8">
    <source>
        <dbReference type="EMBL" id="EFN55054.1"/>
    </source>
</evidence>
<dbReference type="Gene3D" id="3.40.430.10">
    <property type="entry name" value="Dihydrofolate Reductase, subunit A"/>
    <property type="match status" value="1"/>
</dbReference>
<feature type="region of interest" description="Disordered" evidence="5">
    <location>
        <begin position="604"/>
        <end position="643"/>
    </location>
</feature>
<dbReference type="NCBIfam" id="TIGR00326">
    <property type="entry name" value="eubact_ribD"/>
    <property type="match status" value="1"/>
</dbReference>
<accession>E1ZH45</accession>
<dbReference type="Proteomes" id="UP000008141">
    <property type="component" value="Unassembled WGS sequence"/>
</dbReference>
<dbReference type="AlphaFoldDB" id="E1ZH45"/>
<dbReference type="Pfam" id="PF01872">
    <property type="entry name" value="RibD_C"/>
    <property type="match status" value="1"/>
</dbReference>
<dbReference type="FunCoup" id="E1ZH45">
    <property type="interactions" value="214"/>
</dbReference>
<dbReference type="eggNOG" id="KOG1018">
    <property type="taxonomic scope" value="Eukaryota"/>
</dbReference>
<dbReference type="EMBL" id="GL433846">
    <property type="protein sequence ID" value="EFN55054.1"/>
    <property type="molecule type" value="Genomic_DNA"/>
</dbReference>
<dbReference type="InterPro" id="IPR011549">
    <property type="entry name" value="RibD_C"/>
</dbReference>
<feature type="domain" description="NADAR" evidence="7">
    <location>
        <begin position="405"/>
        <end position="549"/>
    </location>
</feature>
<dbReference type="InterPro" id="IPR002734">
    <property type="entry name" value="RibDG_C"/>
</dbReference>
<dbReference type="OMA" id="NPLSHDC"/>
<feature type="compositionally biased region" description="Low complexity" evidence="5">
    <location>
        <begin position="607"/>
        <end position="626"/>
    </location>
</feature>
<dbReference type="UniPathway" id="UPA00275">
    <property type="reaction ID" value="UER00402"/>
</dbReference>
<dbReference type="InterPro" id="IPR004794">
    <property type="entry name" value="Eubact_RibD"/>
</dbReference>
<comment type="pathway">
    <text evidence="1">Cofactor biosynthesis; riboflavin biosynthesis; 5-amino-6-(D-ribitylamino)uracil from GTP: step 3/4.</text>
</comment>
<dbReference type="GO" id="GO:0050661">
    <property type="term" value="F:NADP binding"/>
    <property type="evidence" value="ECO:0007669"/>
    <property type="project" value="InterPro"/>
</dbReference>
<dbReference type="GO" id="GO:0008835">
    <property type="term" value="F:diaminohydroxyphosphoribosylaminopyrimidine deaminase activity"/>
    <property type="evidence" value="ECO:0007669"/>
    <property type="project" value="InterPro"/>
</dbReference>
<dbReference type="Gene3D" id="3.40.140.10">
    <property type="entry name" value="Cytidine Deaminase, domain 2"/>
    <property type="match status" value="1"/>
</dbReference>
<dbReference type="OrthoDB" id="206452at2759"/>
<dbReference type="CDD" id="cd15457">
    <property type="entry name" value="NADAR"/>
    <property type="match status" value="1"/>
</dbReference>
<evidence type="ECO:0000313" key="9">
    <source>
        <dbReference type="Proteomes" id="UP000008141"/>
    </source>
</evidence>
<dbReference type="InterPro" id="IPR037238">
    <property type="entry name" value="YbiA-like_sf"/>
</dbReference>
<proteinExistence type="predicted"/>
<dbReference type="SUPFAM" id="SSF143990">
    <property type="entry name" value="YbiA-like"/>
    <property type="match status" value="1"/>
</dbReference>
<evidence type="ECO:0000256" key="1">
    <source>
        <dbReference type="ARBA" id="ARBA00004910"/>
    </source>
</evidence>
<dbReference type="Gene3D" id="1.10.357.40">
    <property type="entry name" value="YbiA-like"/>
    <property type="match status" value="1"/>
</dbReference>
<evidence type="ECO:0000256" key="4">
    <source>
        <dbReference type="ARBA" id="ARBA00023002"/>
    </source>
</evidence>
<feature type="domain" description="Bacterial bifunctional deaminase-reductase C-terminal" evidence="6">
    <location>
        <begin position="178"/>
        <end position="379"/>
    </location>
</feature>
<evidence type="ECO:0000259" key="7">
    <source>
        <dbReference type="Pfam" id="PF08719"/>
    </source>
</evidence>
<dbReference type="GO" id="GO:0008703">
    <property type="term" value="F:5-amino-6-(5-phosphoribosylamino)uracil reductase activity"/>
    <property type="evidence" value="ECO:0007669"/>
    <property type="project" value="UniProtKB-EC"/>
</dbReference>
<dbReference type="InterPro" id="IPR016193">
    <property type="entry name" value="Cytidine_deaminase-like"/>
</dbReference>
<dbReference type="EC" id="1.1.1.193" evidence="2"/>
<dbReference type="PANTHER" id="PTHR38011:SF7">
    <property type="entry name" value="2,5-DIAMINO-6-RIBOSYLAMINO-4(3H)-PYRIMIDINONE 5'-PHOSPHATE REDUCTASE"/>
    <property type="match status" value="1"/>
</dbReference>
<dbReference type="KEGG" id="cvr:CHLNCDRAFT_24125"/>
<reference evidence="8 9" key="1">
    <citation type="journal article" date="2010" name="Plant Cell">
        <title>The Chlorella variabilis NC64A genome reveals adaptation to photosymbiosis, coevolution with viruses, and cryptic sex.</title>
        <authorList>
            <person name="Blanc G."/>
            <person name="Duncan G."/>
            <person name="Agarkova I."/>
            <person name="Borodovsky M."/>
            <person name="Gurnon J."/>
            <person name="Kuo A."/>
            <person name="Lindquist E."/>
            <person name="Lucas S."/>
            <person name="Pangilinan J."/>
            <person name="Polle J."/>
            <person name="Salamov A."/>
            <person name="Terry A."/>
            <person name="Yamada T."/>
            <person name="Dunigan D.D."/>
            <person name="Grigoriev I.V."/>
            <person name="Claverie J.M."/>
            <person name="Van Etten J.L."/>
        </authorList>
    </citation>
    <scope>NUCLEOTIDE SEQUENCE [LARGE SCALE GENOMIC DNA]</scope>
    <source>
        <strain evidence="8 9">NC64A</strain>
    </source>
</reference>
<organism evidence="9">
    <name type="scientific">Chlorella variabilis</name>
    <name type="common">Green alga</name>
    <dbReference type="NCBI Taxonomy" id="554065"/>
    <lineage>
        <taxon>Eukaryota</taxon>
        <taxon>Viridiplantae</taxon>
        <taxon>Chlorophyta</taxon>
        <taxon>core chlorophytes</taxon>
        <taxon>Trebouxiophyceae</taxon>
        <taxon>Chlorellales</taxon>
        <taxon>Chlorellaceae</taxon>
        <taxon>Chlorella clade</taxon>
        <taxon>Chlorella</taxon>
    </lineage>
</organism>
<keyword evidence="9" id="KW-1185">Reference proteome</keyword>
<evidence type="ECO:0000256" key="2">
    <source>
        <dbReference type="ARBA" id="ARBA00013173"/>
    </source>
</evidence>
<dbReference type="NCBIfam" id="TIGR00227">
    <property type="entry name" value="ribD_Cterm"/>
    <property type="match status" value="1"/>
</dbReference>
<keyword evidence="4" id="KW-0560">Oxidoreductase</keyword>
<dbReference type="STRING" id="554065.E1ZH45"/>
<sequence>RRPLPLPLILPAAKDLRHLLRAAEVSQEPMGQTQPHPYAGCVLVSSEGVPLAEASQWAQQGTEAPECAAARQAGGAAAGGTAYLNLECGDCHGDRAAVDALAGAGVARVVVGMRHPLPHLRGTALAQLRAAGLRVAVLGEAPCGAGVAGEEAEAALDACLAANEALLHRAVIKRPMGLLKYAMTLDGKIATHTGHSAWVSSAQSRQRVFETRARSDAVIVGGCTVRRDNPQLTTRREGGHQPMRIVMSRTLDLPAEAKLWDVSHAPTVVATQRGARRDFQDALRRRGVEVLEFDFLTPDAVARYCYDRGFLQCLWECGGMLAAPAIATGAIHKAMAFVAPKLIGGSRAPTPVGDLGFVEMTQALPLSEVRWQQVGPDLMLTGYLPHGRAPRHPGSRLAPAGVAEFYKAWDRYGCFSNFSPHAISMPEGAMTPARAQQLHQQAQQAQQQQQACGGGQAAGLHRWPSTEHYYQSQKFAGVAHPEAQALVAAIAAARSPEEAARLGRRAERQRQDLLRPDWAASKPAVMLAALRAKFTQHDGPRRVLLATARNCGGRGCDGGTAASGGEHLGLEIVETSPNDFFWGRGYNGTGSNMLGKLLMQVRREMAEQAQQPAKQPQQPAEAQQQPHLARRRQQKQQQGQPPLAAAQKAVPDCCLRPVGFSALFPGTPLLYCSPLCELPKLVVFTPGRHKVSLRVLH</sequence>
<name>E1ZH45_CHLVA</name>
<dbReference type="Pfam" id="PF08719">
    <property type="entry name" value="NADAR"/>
    <property type="match status" value="1"/>
</dbReference>
<evidence type="ECO:0000256" key="5">
    <source>
        <dbReference type="SAM" id="MobiDB-lite"/>
    </source>
</evidence>
<dbReference type="PANTHER" id="PTHR38011">
    <property type="entry name" value="DIHYDROFOLATE REDUCTASE FAMILY PROTEIN (AFU_ORTHOLOGUE AFUA_8G06820)"/>
    <property type="match status" value="1"/>
</dbReference>
<dbReference type="NCBIfam" id="TIGR02464">
    <property type="entry name" value="ribofla_fusion"/>
    <property type="match status" value="1"/>
</dbReference>